<evidence type="ECO:0000313" key="5">
    <source>
        <dbReference type="Proteomes" id="UP000243052"/>
    </source>
</evidence>
<dbReference type="AlphaFoldDB" id="A0A0X8HVG5"/>
<dbReference type="InterPro" id="IPR006600">
    <property type="entry name" value="HTH_CenpB_DNA-bd_dom"/>
</dbReference>
<dbReference type="Proteomes" id="UP000243052">
    <property type="component" value="Chromosome vii"/>
</dbReference>
<dbReference type="PROSITE" id="PS51253">
    <property type="entry name" value="HTH_CENPB"/>
    <property type="match status" value="1"/>
</dbReference>
<evidence type="ECO:0000259" key="3">
    <source>
        <dbReference type="PROSITE" id="PS51253"/>
    </source>
</evidence>
<evidence type="ECO:0000256" key="2">
    <source>
        <dbReference type="SAM" id="MobiDB-lite"/>
    </source>
</evidence>
<proteinExistence type="predicted"/>
<feature type="compositionally biased region" description="Polar residues" evidence="2">
    <location>
        <begin position="249"/>
        <end position="260"/>
    </location>
</feature>
<keyword evidence="1" id="KW-0238">DNA-binding</keyword>
<dbReference type="GO" id="GO:0005634">
    <property type="term" value="C:nucleus"/>
    <property type="evidence" value="ECO:0007669"/>
    <property type="project" value="TreeGrafter"/>
</dbReference>
<dbReference type="InterPro" id="IPR004875">
    <property type="entry name" value="DDE_SF_endonuclease_dom"/>
</dbReference>
<sequence>MGLSIEQKYNICLMAEKHPRWTQLELARWAYEAYQLPKCPSQGTVSRLLAKKSVFMNTRGYEKDANRLRKPNNMLVRRILQEWISQSIWNGIPVMPPIIQDTAQSIWHRIPPEMREGNGSFSYKWISHLLSTMDISMDAELRKPPKVWTFEERSALKEFLSQLPADDLFTLDETFLAYNLPLCFDQYEKSDVRKRMEVVTVMLCANVTGSEKMMPLVVGKYENYINFRNYFPDEGSNYSAGNKRPASHSGYSSGTGDSTISAQRTMHSGSRLGEQMAKKFGLTYYSNRKSWLTSNLFHDWLSAWDKRLVADNRKIWIILDDSCSHRIINLHLKNIQLIFTSASSRFLPFNWGVLDEFKTGYRIQQYKALIDLQENLAKKNGGIKPLLSYEQSMLTMSNAFKFIKVAWEAIPTDTIKANWKSSGILPNNSIRLNESVSMAFKKNEALESKLNLLCQRYFCLKKWDYEMLLDLNIENKNTNFLSSEEIIESAIVDQWEPDDNELSFEGSDNQLDVTSQANELTDSQEPFHLDSFGSRSHPTVREEQLAESDSPLQTYTQNPENAMENTSTIDNSNDLISPRGATVSALIDKTDEIFVSAMQQQMITHQFFDDLFDLENPITATTATSGNTPSAKIVISRTPTHMSHKSHSDSQEENSPPFGTISHIDNSSLPHVHQGIASVQTGGTVSSAPPSTTVPGENIDLALPSPTVLSSDDLNVEDLHSYLNQLSTNTSASLNSERLVMLATLQTNVDIAKSMASILKHAEIREVGLSESALAEMKSSYNSCLKKIRKARQFLSVEDKRKRELRLETHLLNLPENKTQDIMQTSVSQLPVDGNLFFNTFPKHSSDISPSMMRDTSPS</sequence>
<name>A0A0X8HVG5_9SACH</name>
<dbReference type="InterPro" id="IPR009057">
    <property type="entry name" value="Homeodomain-like_sf"/>
</dbReference>
<dbReference type="GeneID" id="28725577"/>
<dbReference type="RefSeq" id="XP_017989230.1">
    <property type="nucleotide sequence ID" value="XM_018133607.1"/>
</dbReference>
<dbReference type="PANTHER" id="PTHR19303:SF73">
    <property type="entry name" value="PROTEIN PDC2"/>
    <property type="match status" value="1"/>
</dbReference>
<dbReference type="EMBL" id="CP014247">
    <property type="protein sequence ID" value="AMD22234.1"/>
    <property type="molecule type" value="Genomic_DNA"/>
</dbReference>
<keyword evidence="5" id="KW-1185">Reference proteome</keyword>
<reference evidence="4 5" key="1">
    <citation type="submission" date="2016-01" db="EMBL/GenBank/DDBJ databases">
        <title>Genome sequence of the yeast Holleya sinecauda.</title>
        <authorList>
            <person name="Dietrich F.S."/>
        </authorList>
    </citation>
    <scope>NUCLEOTIDE SEQUENCE [LARGE SCALE GENOMIC DNA]</scope>
    <source>
        <strain evidence="4 5">ATCC 58844</strain>
    </source>
</reference>
<gene>
    <name evidence="4" type="ORF">AW171_hschr74258</name>
</gene>
<organism evidence="4 5">
    <name type="scientific">Eremothecium sinecaudum</name>
    <dbReference type="NCBI Taxonomy" id="45286"/>
    <lineage>
        <taxon>Eukaryota</taxon>
        <taxon>Fungi</taxon>
        <taxon>Dikarya</taxon>
        <taxon>Ascomycota</taxon>
        <taxon>Saccharomycotina</taxon>
        <taxon>Saccharomycetes</taxon>
        <taxon>Saccharomycetales</taxon>
        <taxon>Saccharomycetaceae</taxon>
        <taxon>Eremothecium</taxon>
    </lineage>
</organism>
<dbReference type="Pfam" id="PF03184">
    <property type="entry name" value="DDE_1"/>
    <property type="match status" value="1"/>
</dbReference>
<evidence type="ECO:0000256" key="1">
    <source>
        <dbReference type="ARBA" id="ARBA00023125"/>
    </source>
</evidence>
<dbReference type="GO" id="GO:0003677">
    <property type="term" value="F:DNA binding"/>
    <property type="evidence" value="ECO:0007669"/>
    <property type="project" value="UniProtKB-KW"/>
</dbReference>
<dbReference type="Gene3D" id="1.10.10.60">
    <property type="entry name" value="Homeodomain-like"/>
    <property type="match status" value="1"/>
</dbReference>
<feature type="compositionally biased region" description="Polar residues" evidence="2">
    <location>
        <begin position="550"/>
        <end position="575"/>
    </location>
</feature>
<feature type="region of interest" description="Disordered" evidence="2">
    <location>
        <begin position="241"/>
        <end position="260"/>
    </location>
</feature>
<accession>A0A0X8HVG5</accession>
<evidence type="ECO:0000313" key="4">
    <source>
        <dbReference type="EMBL" id="AMD22234.1"/>
    </source>
</evidence>
<dbReference type="SUPFAM" id="SSF46689">
    <property type="entry name" value="Homeodomain-like"/>
    <property type="match status" value="1"/>
</dbReference>
<dbReference type="InterPro" id="IPR050863">
    <property type="entry name" value="CenT-Element_Derived"/>
</dbReference>
<dbReference type="OrthoDB" id="125347at2759"/>
<feature type="domain" description="HTH CENPB-type" evidence="3">
    <location>
        <begin position="64"/>
        <end position="139"/>
    </location>
</feature>
<dbReference type="PANTHER" id="PTHR19303">
    <property type="entry name" value="TRANSPOSON"/>
    <property type="match status" value="1"/>
</dbReference>
<dbReference type="SMART" id="SM00674">
    <property type="entry name" value="CENPB"/>
    <property type="match status" value="1"/>
</dbReference>
<dbReference type="Pfam" id="PF03221">
    <property type="entry name" value="HTH_Tnp_Tc5"/>
    <property type="match status" value="1"/>
</dbReference>
<protein>
    <submittedName>
        <fullName evidence="4">HGL106Cp</fullName>
    </submittedName>
</protein>
<dbReference type="STRING" id="45286.A0A0X8HVG5"/>
<feature type="region of interest" description="Disordered" evidence="2">
    <location>
        <begin position="523"/>
        <end position="575"/>
    </location>
</feature>